<organism evidence="2 3">
    <name type="scientific">Garicola koreensis</name>
    <dbReference type="NCBI Taxonomy" id="1262554"/>
    <lineage>
        <taxon>Bacteria</taxon>
        <taxon>Bacillati</taxon>
        <taxon>Actinomycetota</taxon>
        <taxon>Actinomycetes</taxon>
        <taxon>Micrococcales</taxon>
        <taxon>Micrococcaceae</taxon>
        <taxon>Garicola</taxon>
    </lineage>
</organism>
<dbReference type="Proteomes" id="UP000547528">
    <property type="component" value="Unassembled WGS sequence"/>
</dbReference>
<gene>
    <name evidence="2" type="ORF">FHX47_001445</name>
</gene>
<dbReference type="GO" id="GO:0016747">
    <property type="term" value="F:acyltransferase activity, transferring groups other than amino-acyl groups"/>
    <property type="evidence" value="ECO:0007669"/>
    <property type="project" value="InterPro"/>
</dbReference>
<dbReference type="SUPFAM" id="SSF55729">
    <property type="entry name" value="Acyl-CoA N-acyltransferases (Nat)"/>
    <property type="match status" value="1"/>
</dbReference>
<proteinExistence type="predicted"/>
<dbReference type="InterPro" id="IPR016181">
    <property type="entry name" value="Acyl_CoA_acyltransferase"/>
</dbReference>
<accession>A0A7W5Y151</accession>
<evidence type="ECO:0000259" key="1">
    <source>
        <dbReference type="PROSITE" id="PS51186"/>
    </source>
</evidence>
<dbReference type="AlphaFoldDB" id="A0A7W5Y151"/>
<dbReference type="Pfam" id="PF00583">
    <property type="entry name" value="Acetyltransf_1"/>
    <property type="match status" value="1"/>
</dbReference>
<dbReference type="PROSITE" id="PS51186">
    <property type="entry name" value="GNAT"/>
    <property type="match status" value="1"/>
</dbReference>
<reference evidence="2 3" key="1">
    <citation type="submission" date="2020-08" db="EMBL/GenBank/DDBJ databases">
        <title>Sequencing the genomes of 1000 actinobacteria strains.</title>
        <authorList>
            <person name="Klenk H.-P."/>
        </authorList>
    </citation>
    <scope>NUCLEOTIDE SEQUENCE [LARGE SCALE GENOMIC DNA]</scope>
    <source>
        <strain evidence="2 3">DSM 28238</strain>
    </source>
</reference>
<name>A0A7W5Y151_9MICC</name>
<evidence type="ECO:0000313" key="3">
    <source>
        <dbReference type="Proteomes" id="UP000547528"/>
    </source>
</evidence>
<dbReference type="CDD" id="cd04301">
    <property type="entry name" value="NAT_SF"/>
    <property type="match status" value="1"/>
</dbReference>
<protein>
    <submittedName>
        <fullName evidence="2">GNAT superfamily N-acetyltransferase</fullName>
    </submittedName>
</protein>
<dbReference type="Gene3D" id="3.40.630.30">
    <property type="match status" value="1"/>
</dbReference>
<dbReference type="EMBL" id="JACIBT010000004">
    <property type="protein sequence ID" value="MBB3667823.1"/>
    <property type="molecule type" value="Genomic_DNA"/>
</dbReference>
<keyword evidence="2" id="KW-0808">Transferase</keyword>
<keyword evidence="3" id="KW-1185">Reference proteome</keyword>
<dbReference type="InterPro" id="IPR000182">
    <property type="entry name" value="GNAT_dom"/>
</dbReference>
<feature type="domain" description="N-acetyltransferase" evidence="1">
    <location>
        <begin position="19"/>
        <end position="166"/>
    </location>
</feature>
<evidence type="ECO:0000313" key="2">
    <source>
        <dbReference type="EMBL" id="MBB3667823.1"/>
    </source>
</evidence>
<sequence>MLDSADNNGTPTLTLDSGLTVRPWADGDDLKLLEIWGDPESPMHHYDRGLLRPSSNDPWARCIVAEANGVPVAAATIFRSSLHPDRLSLYIEVAPEHRRKRVASQLLQILEAEVPNCDVQSLKARCGKGSAAQSFLKDSGFHKVQHSRQVVVQPGALPVPDVENLPIDLDELATGSVELTRVVADFYNDVHEWDPAEMTIGRAQRMLLSPEAGATGAVVLRRDDSDSTTDSPILAFAISYTGERTDEPADVLLGWEPKLTQEQADAAIRQLLALVAARHPVSLEVDDAMVPLRAVAVELAAGDHAEINFEALIYARDVG</sequence>
<comment type="caution">
    <text evidence="2">The sequence shown here is derived from an EMBL/GenBank/DDBJ whole genome shotgun (WGS) entry which is preliminary data.</text>
</comment>
<dbReference type="RefSeq" id="WP_183358244.1">
    <property type="nucleotide sequence ID" value="NZ_BAABKR010000016.1"/>
</dbReference>